<keyword evidence="1" id="KW-1133">Transmembrane helix</keyword>
<dbReference type="Proteomes" id="UP000077786">
    <property type="component" value="Unassembled WGS sequence"/>
</dbReference>
<proteinExistence type="predicted"/>
<gene>
    <name evidence="2" type="ORF">A0123_00929</name>
</gene>
<dbReference type="GeneID" id="81476089"/>
<comment type="caution">
    <text evidence="2">The sequence shown here is derived from an EMBL/GenBank/DDBJ whole genome shotgun (WGS) entry which is preliminary data.</text>
</comment>
<protein>
    <submittedName>
        <fullName evidence="2">Uncharacterized protein</fullName>
    </submittedName>
</protein>
<dbReference type="EMBL" id="LUTU01000005">
    <property type="protein sequence ID" value="OAJ68226.1"/>
    <property type="molecule type" value="Genomic_DNA"/>
</dbReference>
<keyword evidence="1" id="KW-0812">Transmembrane</keyword>
<dbReference type="AlphaFoldDB" id="A0A1B6VLY6"/>
<evidence type="ECO:0000313" key="3">
    <source>
        <dbReference type="Proteomes" id="UP000077786"/>
    </source>
</evidence>
<dbReference type="RefSeq" id="WP_015072348.1">
    <property type="nucleotide sequence ID" value="NZ_JBDNTQ010000013.1"/>
</dbReference>
<evidence type="ECO:0000256" key="1">
    <source>
        <dbReference type="SAM" id="Phobius"/>
    </source>
</evidence>
<dbReference type="PATRIC" id="fig|38307.3.peg.957"/>
<name>A0A1B6VLY6_9PROT</name>
<reference evidence="2 3" key="1">
    <citation type="submission" date="2016-03" db="EMBL/GenBank/DDBJ databases">
        <title>Draft genome sequence of Gluconobacter cerinus strain CECT 9110.</title>
        <authorList>
            <person name="Sainz F."/>
            <person name="Mas A."/>
            <person name="Torija M.J."/>
        </authorList>
    </citation>
    <scope>NUCLEOTIDE SEQUENCE [LARGE SCALE GENOMIC DNA]</scope>
    <source>
        <strain evidence="2 3">CECT 9110</strain>
    </source>
</reference>
<evidence type="ECO:0000313" key="2">
    <source>
        <dbReference type="EMBL" id="OAJ68226.1"/>
    </source>
</evidence>
<accession>A0A1B6VLY6</accession>
<organism evidence="2 3">
    <name type="scientific">Gluconobacter cerinus</name>
    <dbReference type="NCBI Taxonomy" id="38307"/>
    <lineage>
        <taxon>Bacteria</taxon>
        <taxon>Pseudomonadati</taxon>
        <taxon>Pseudomonadota</taxon>
        <taxon>Alphaproteobacteria</taxon>
        <taxon>Acetobacterales</taxon>
        <taxon>Acetobacteraceae</taxon>
        <taxon>Gluconobacter</taxon>
    </lineage>
</organism>
<keyword evidence="1" id="KW-0472">Membrane</keyword>
<feature type="transmembrane region" description="Helical" evidence="1">
    <location>
        <begin position="22"/>
        <end position="40"/>
    </location>
</feature>
<sequence>MSVSVSRPMRHMGTRLVAKCSMGAWLLLAATPIIVVVCAIHG</sequence>